<sequence length="492" mass="54626">MAASALLTTQNGLSEDCVDERQCSNRDSVGDTRSSSCGSCEDHTMDAVSCGSDASDCLHPITMETNPVFQHSPDSGTFGSLREADLQMAPPELRELHERHKDSLLHHHHHEINMNDDMECADGGVGVCSRIDHDRLDLEENDNLLSEQIGNGISNVDLLRACKLDFQQKLDPHSLSLPVPIQNNERKKRHCSVEDPTLDALSSADSDLSRSLPHGTIVQKGDMIEFIADNLVEKIKRSSSLSMADSSSLHTRTSSVQSFGSISSTNSASRASYSAVSQSPSSLVPPSPDDIPPIDPHALIDLETQAKQVADRLDHMMASLRSNLHKMSALTSGCLDAYKKSVDSTCDAVDGSIKSMYALMAKCEELGKSMTPIYQLADQIKEIKRLLDIFENKLKLYLLIFYFYFIFSFSSSLLLSLLFFFFFSLLSPPLPFLFSLSPPNSFSFLSLFSPTPSFFLPFFYSLYFSLIIKRLNSYKCYTCQLRNINQKGLVGY</sequence>
<feature type="transmembrane region" description="Helical" evidence="1">
    <location>
        <begin position="442"/>
        <end position="463"/>
    </location>
</feature>
<gene>
    <name evidence="3" type="ORF">SPHA_53694</name>
</gene>
<dbReference type="PANTHER" id="PTHR13440">
    <property type="entry name" value="BLOC-1 RELATED COMPLEX SUBUNIT 6"/>
    <property type="match status" value="1"/>
</dbReference>
<comment type="caution">
    <text evidence="3">The sequence shown here is derived from an EMBL/GenBank/DDBJ whole genome shotgun (WGS) entry which is preliminary data.</text>
</comment>
<dbReference type="Proteomes" id="UP000597762">
    <property type="component" value="Unassembled WGS sequence"/>
</dbReference>
<protein>
    <submittedName>
        <fullName evidence="3">BORCS6</fullName>
    </submittedName>
</protein>
<dbReference type="OrthoDB" id="21270at2759"/>
<reference evidence="3" key="1">
    <citation type="submission" date="2021-01" db="EMBL/GenBank/DDBJ databases">
        <authorList>
            <person name="Li R."/>
            <person name="Bekaert M."/>
        </authorList>
    </citation>
    <scope>NUCLEOTIDE SEQUENCE</scope>
    <source>
        <strain evidence="3">Farmed</strain>
    </source>
</reference>
<dbReference type="Pfam" id="PF10157">
    <property type="entry name" value="BORCS6"/>
    <property type="match status" value="1"/>
</dbReference>
<accession>A0A812DHD6</accession>
<organism evidence="3 4">
    <name type="scientific">Acanthosepion pharaonis</name>
    <name type="common">Pharaoh cuttlefish</name>
    <name type="synonym">Sepia pharaonis</name>
    <dbReference type="NCBI Taxonomy" id="158019"/>
    <lineage>
        <taxon>Eukaryota</taxon>
        <taxon>Metazoa</taxon>
        <taxon>Spiralia</taxon>
        <taxon>Lophotrochozoa</taxon>
        <taxon>Mollusca</taxon>
        <taxon>Cephalopoda</taxon>
        <taxon>Coleoidea</taxon>
        <taxon>Decapodiformes</taxon>
        <taxon>Sepiida</taxon>
        <taxon>Sepiina</taxon>
        <taxon>Sepiidae</taxon>
        <taxon>Acanthosepion</taxon>
    </lineage>
</organism>
<name>A0A812DHD6_ACAPH</name>
<evidence type="ECO:0000313" key="4">
    <source>
        <dbReference type="Proteomes" id="UP000597762"/>
    </source>
</evidence>
<proteinExistence type="predicted"/>
<dbReference type="GO" id="GO:0032418">
    <property type="term" value="P:lysosome localization"/>
    <property type="evidence" value="ECO:0007669"/>
    <property type="project" value="TreeGrafter"/>
</dbReference>
<keyword evidence="1" id="KW-1133">Transmembrane helix</keyword>
<keyword evidence="1" id="KW-0472">Membrane</keyword>
<evidence type="ECO:0000259" key="2">
    <source>
        <dbReference type="Pfam" id="PF10157"/>
    </source>
</evidence>
<dbReference type="EMBL" id="CAHIKZ030003431">
    <property type="protein sequence ID" value="CAE1300134.1"/>
    <property type="molecule type" value="Genomic_DNA"/>
</dbReference>
<dbReference type="AlphaFoldDB" id="A0A812DHD6"/>
<keyword evidence="1" id="KW-0812">Transmembrane</keyword>
<dbReference type="InterPro" id="IPR019314">
    <property type="entry name" value="BORCS6"/>
</dbReference>
<evidence type="ECO:0000313" key="3">
    <source>
        <dbReference type="EMBL" id="CAE1300134.1"/>
    </source>
</evidence>
<feature type="transmembrane region" description="Helical" evidence="1">
    <location>
        <begin position="396"/>
        <end position="422"/>
    </location>
</feature>
<keyword evidence="4" id="KW-1185">Reference proteome</keyword>
<feature type="domain" description="BLOC-1-related complex subunit 6 C-terminal helix" evidence="2">
    <location>
        <begin position="292"/>
        <end position="391"/>
    </location>
</feature>
<dbReference type="PANTHER" id="PTHR13440:SF7">
    <property type="entry name" value="BLOC-1 RELATED COMPLEX SUBUNIT 6"/>
    <property type="match status" value="1"/>
</dbReference>
<dbReference type="GO" id="GO:0099078">
    <property type="term" value="C:BORC complex"/>
    <property type="evidence" value="ECO:0007669"/>
    <property type="project" value="TreeGrafter"/>
</dbReference>
<dbReference type="InterPro" id="IPR046465">
    <property type="entry name" value="BORCS6_C"/>
</dbReference>
<evidence type="ECO:0000256" key="1">
    <source>
        <dbReference type="SAM" id="Phobius"/>
    </source>
</evidence>